<organism evidence="1 2">
    <name type="scientific">Romanomermis culicivorax</name>
    <name type="common">Nematode worm</name>
    <dbReference type="NCBI Taxonomy" id="13658"/>
    <lineage>
        <taxon>Eukaryota</taxon>
        <taxon>Metazoa</taxon>
        <taxon>Ecdysozoa</taxon>
        <taxon>Nematoda</taxon>
        <taxon>Enoplea</taxon>
        <taxon>Dorylaimia</taxon>
        <taxon>Mermithida</taxon>
        <taxon>Mermithoidea</taxon>
        <taxon>Mermithidae</taxon>
        <taxon>Romanomermis</taxon>
    </lineage>
</organism>
<sequence length="80" mass="9161">WPIFSCQPCQGSFILAFSQRNGTDLQQPDTCSLKMRFRSKRISAILWKTSDGDLQTERKLSPSFGIVVLTAFRSARKGWY</sequence>
<evidence type="ECO:0000313" key="2">
    <source>
        <dbReference type="WBParaSite" id="nRc.2.0.1.t20953-RA"/>
    </source>
</evidence>
<keyword evidence="1" id="KW-1185">Reference proteome</keyword>
<dbReference type="Proteomes" id="UP000887565">
    <property type="component" value="Unplaced"/>
</dbReference>
<dbReference type="AlphaFoldDB" id="A0A915J5G1"/>
<dbReference type="WBParaSite" id="nRc.2.0.1.t20953-RA">
    <property type="protein sequence ID" value="nRc.2.0.1.t20953-RA"/>
    <property type="gene ID" value="nRc.2.0.1.g20953"/>
</dbReference>
<protein>
    <submittedName>
        <fullName evidence="2">Uncharacterized protein</fullName>
    </submittedName>
</protein>
<accession>A0A915J5G1</accession>
<reference evidence="2" key="1">
    <citation type="submission" date="2022-11" db="UniProtKB">
        <authorList>
            <consortium name="WormBaseParasite"/>
        </authorList>
    </citation>
    <scope>IDENTIFICATION</scope>
</reference>
<evidence type="ECO:0000313" key="1">
    <source>
        <dbReference type="Proteomes" id="UP000887565"/>
    </source>
</evidence>
<name>A0A915J5G1_ROMCU</name>
<proteinExistence type="predicted"/>